<keyword evidence="3" id="KW-1185">Reference proteome</keyword>
<name>A0A238JN08_9RHOB</name>
<accession>A0A238JN08</accession>
<dbReference type="Proteomes" id="UP000202922">
    <property type="component" value="Unassembled WGS sequence"/>
</dbReference>
<organism evidence="2 3">
    <name type="scientific">Actibacterium lipolyticum</name>
    <dbReference type="NCBI Taxonomy" id="1524263"/>
    <lineage>
        <taxon>Bacteria</taxon>
        <taxon>Pseudomonadati</taxon>
        <taxon>Pseudomonadota</taxon>
        <taxon>Alphaproteobacteria</taxon>
        <taxon>Rhodobacterales</taxon>
        <taxon>Roseobacteraceae</taxon>
        <taxon>Actibacterium</taxon>
    </lineage>
</organism>
<keyword evidence="1" id="KW-0472">Membrane</keyword>
<gene>
    <name evidence="2" type="ORF">COL8621_00694</name>
</gene>
<keyword evidence="1" id="KW-1133">Transmembrane helix</keyword>
<evidence type="ECO:0000256" key="1">
    <source>
        <dbReference type="SAM" id="Phobius"/>
    </source>
</evidence>
<sequence length="123" mass="13615">MAEVTVKQLADEISELMEERLGVGGHDLAAKIKRAGRLLPRHVRRDAEAVAQAVPMAKNPKLMKQIDLPRLEAAERRVVSHLKTVDRAERRKDAVLGLLGSISFSLIAVFALLVTVLVWQGFL</sequence>
<feature type="transmembrane region" description="Helical" evidence="1">
    <location>
        <begin position="95"/>
        <end position="119"/>
    </location>
</feature>
<evidence type="ECO:0000313" key="2">
    <source>
        <dbReference type="EMBL" id="SMX32049.1"/>
    </source>
</evidence>
<dbReference type="RefSeq" id="WP_141137823.1">
    <property type="nucleotide sequence ID" value="NZ_FXYE01000001.1"/>
</dbReference>
<keyword evidence="1" id="KW-0812">Transmembrane</keyword>
<dbReference type="OrthoDB" id="7691751at2"/>
<dbReference type="AlphaFoldDB" id="A0A238JN08"/>
<dbReference type="EMBL" id="FXYE01000001">
    <property type="protein sequence ID" value="SMX32049.1"/>
    <property type="molecule type" value="Genomic_DNA"/>
</dbReference>
<evidence type="ECO:0000313" key="3">
    <source>
        <dbReference type="Proteomes" id="UP000202922"/>
    </source>
</evidence>
<proteinExistence type="predicted"/>
<protein>
    <submittedName>
        <fullName evidence="2">Uncharacterized protein</fullName>
    </submittedName>
</protein>
<reference evidence="3" key="1">
    <citation type="submission" date="2017-05" db="EMBL/GenBank/DDBJ databases">
        <authorList>
            <person name="Rodrigo-Torres L."/>
            <person name="Arahal R. D."/>
            <person name="Lucena T."/>
        </authorList>
    </citation>
    <scope>NUCLEOTIDE SEQUENCE [LARGE SCALE GENOMIC DNA]</scope>
    <source>
        <strain evidence="3">CECT 8621</strain>
    </source>
</reference>